<name>A0ABV4F7A3_BRAEL</name>
<keyword evidence="1" id="KW-0472">Membrane</keyword>
<reference evidence="2 3" key="1">
    <citation type="submission" date="2024-07" db="EMBL/GenBank/DDBJ databases">
        <title>Genomic Encyclopedia of Type Strains, Phase V (KMG-V): Genome sequencing to study the core and pangenomes of soil and plant-associated prokaryotes.</title>
        <authorList>
            <person name="Whitman W."/>
        </authorList>
    </citation>
    <scope>NUCLEOTIDE SEQUENCE [LARGE SCALE GENOMIC DNA]</scope>
    <source>
        <strain evidence="2 3">USDA 415</strain>
    </source>
</reference>
<protein>
    <submittedName>
        <fullName evidence="2">Uncharacterized protein</fullName>
    </submittedName>
</protein>
<keyword evidence="1" id="KW-1133">Transmembrane helix</keyword>
<dbReference type="EMBL" id="JBGBZA010000002">
    <property type="protein sequence ID" value="MEY9319342.1"/>
    <property type="molecule type" value="Genomic_DNA"/>
</dbReference>
<evidence type="ECO:0000313" key="2">
    <source>
        <dbReference type="EMBL" id="MEY9319342.1"/>
    </source>
</evidence>
<proteinExistence type="predicted"/>
<dbReference type="Proteomes" id="UP001565471">
    <property type="component" value="Unassembled WGS sequence"/>
</dbReference>
<sequence>MVCKSWSGSWSGTWIGSWISLLGAPFVAFVLTVAPLASPVHAVEDARKVSGVSFSLFGDQRG</sequence>
<keyword evidence="1" id="KW-0812">Transmembrane</keyword>
<comment type="caution">
    <text evidence="2">The sequence shown here is derived from an EMBL/GenBank/DDBJ whole genome shotgun (WGS) entry which is preliminary data.</text>
</comment>
<evidence type="ECO:0000256" key="1">
    <source>
        <dbReference type="SAM" id="Phobius"/>
    </source>
</evidence>
<accession>A0ABV4F7A3</accession>
<feature type="transmembrane region" description="Helical" evidence="1">
    <location>
        <begin position="15"/>
        <end position="37"/>
    </location>
</feature>
<keyword evidence="3" id="KW-1185">Reference proteome</keyword>
<evidence type="ECO:0000313" key="3">
    <source>
        <dbReference type="Proteomes" id="UP001565471"/>
    </source>
</evidence>
<gene>
    <name evidence="2" type="ORF">ABIF29_006141</name>
</gene>
<organism evidence="2 3">
    <name type="scientific">Bradyrhizobium elkanii</name>
    <dbReference type="NCBI Taxonomy" id="29448"/>
    <lineage>
        <taxon>Bacteria</taxon>
        <taxon>Pseudomonadati</taxon>
        <taxon>Pseudomonadota</taxon>
        <taxon>Alphaproteobacteria</taxon>
        <taxon>Hyphomicrobiales</taxon>
        <taxon>Nitrobacteraceae</taxon>
        <taxon>Bradyrhizobium</taxon>
    </lineage>
</organism>